<feature type="transmembrane region" description="Helical" evidence="10">
    <location>
        <begin position="282"/>
        <end position="305"/>
    </location>
</feature>
<dbReference type="PROSITE" id="PS00237">
    <property type="entry name" value="G_PROTEIN_RECEP_F1_1"/>
    <property type="match status" value="1"/>
</dbReference>
<dbReference type="GO" id="GO:0001594">
    <property type="term" value="F:trace-amine receptor activity"/>
    <property type="evidence" value="ECO:0007669"/>
    <property type="project" value="TreeGrafter"/>
</dbReference>
<accession>A0A668VT51</accession>
<evidence type="ECO:0000256" key="5">
    <source>
        <dbReference type="ARBA" id="ARBA00023040"/>
    </source>
</evidence>
<dbReference type="PANTHER" id="PTHR24249">
    <property type="entry name" value="HISTAMINE RECEPTOR-RELATED G-PROTEIN COUPLED RECEPTOR"/>
    <property type="match status" value="1"/>
</dbReference>
<dbReference type="OMA" id="CICPYFF"/>
<evidence type="ECO:0000256" key="1">
    <source>
        <dbReference type="ARBA" id="ARBA00004651"/>
    </source>
</evidence>
<dbReference type="InterPro" id="IPR017452">
    <property type="entry name" value="GPCR_Rhodpsn_7TM"/>
</dbReference>
<dbReference type="Gene3D" id="1.20.1070.10">
    <property type="entry name" value="Rhodopsin 7-helix transmembrane proteins"/>
    <property type="match status" value="1"/>
</dbReference>
<dbReference type="InterPro" id="IPR050569">
    <property type="entry name" value="TAAR"/>
</dbReference>
<feature type="domain" description="G-protein coupled receptors family 1 profile" evidence="11">
    <location>
        <begin position="45"/>
        <end position="298"/>
    </location>
</feature>
<feature type="transmembrane region" description="Helical" evidence="10">
    <location>
        <begin position="143"/>
        <end position="162"/>
    </location>
</feature>
<evidence type="ECO:0000313" key="12">
    <source>
        <dbReference type="Ensembl" id="ENSOABP00000055261.2"/>
    </source>
</evidence>
<dbReference type="InterPro" id="IPR000276">
    <property type="entry name" value="GPCR_Rhodpsn"/>
</dbReference>
<organism evidence="12 13">
    <name type="scientific">Oreochromis aureus</name>
    <name type="common">Israeli tilapia</name>
    <name type="synonym">Chromis aureus</name>
    <dbReference type="NCBI Taxonomy" id="47969"/>
    <lineage>
        <taxon>Eukaryota</taxon>
        <taxon>Metazoa</taxon>
        <taxon>Chordata</taxon>
        <taxon>Craniata</taxon>
        <taxon>Vertebrata</taxon>
        <taxon>Euteleostomi</taxon>
        <taxon>Actinopterygii</taxon>
        <taxon>Neopterygii</taxon>
        <taxon>Teleostei</taxon>
        <taxon>Neoteleostei</taxon>
        <taxon>Acanthomorphata</taxon>
        <taxon>Ovalentaria</taxon>
        <taxon>Cichlomorphae</taxon>
        <taxon>Cichliformes</taxon>
        <taxon>Cichlidae</taxon>
        <taxon>African cichlids</taxon>
        <taxon>Pseudocrenilabrinae</taxon>
        <taxon>Oreochromini</taxon>
        <taxon>Oreochromis</taxon>
    </lineage>
</organism>
<dbReference type="Pfam" id="PF00001">
    <property type="entry name" value="7tm_1"/>
    <property type="match status" value="1"/>
</dbReference>
<dbReference type="Ensembl" id="ENSOABT00000056657.2">
    <property type="protein sequence ID" value="ENSOABP00000055261.2"/>
    <property type="gene ID" value="ENSOABG00000024389.2"/>
</dbReference>
<proteinExistence type="inferred from homology"/>
<keyword evidence="2" id="KW-1003">Cell membrane</keyword>
<dbReference type="Proteomes" id="UP000472276">
    <property type="component" value="Unassembled WGS sequence"/>
</dbReference>
<evidence type="ECO:0000313" key="13">
    <source>
        <dbReference type="Proteomes" id="UP000472276"/>
    </source>
</evidence>
<dbReference type="SUPFAM" id="SSF81321">
    <property type="entry name" value="Family A G protein-coupled receptor-like"/>
    <property type="match status" value="1"/>
</dbReference>
<evidence type="ECO:0000256" key="2">
    <source>
        <dbReference type="ARBA" id="ARBA00022475"/>
    </source>
</evidence>
<protein>
    <recommendedName>
        <fullName evidence="11">G-protein coupled receptors family 1 profile domain-containing protein</fullName>
    </recommendedName>
</protein>
<feature type="transmembrane region" description="Helical" evidence="10">
    <location>
        <begin position="100"/>
        <end position="122"/>
    </location>
</feature>
<sequence length="330" mass="36852">MKTIDRAELCFSQLNSSCRKTMHPRSLSVLFYVILSSISVLTVALNLLVIISISHFKQLHTPTNLLLFSLAVSDCFVGLLTVFQILVIDGCWYLGEQLCILYYIFDYVVTNASIGTMVLISVDRYVAICDPLYYPSKVTLKRVRTSVSLCWIFSLFCVFVLLKDNLGQPGSYNSCSGECVVLVYYVTGIVDILLSFIGPVIVIIALYLKVFMVVVTQARSMRSRIEAVAVQGSVTVTIKKSEIKAARVLGIVVVVFLACLLPYFCIGLTGDKTLLNASTATVFITLFYFNSCVNPLVYAFFYPWFRRTIKLIVTLKILNSRSCKANLLIS</sequence>
<feature type="transmembrane region" description="Helical" evidence="10">
    <location>
        <begin position="65"/>
        <end position="88"/>
    </location>
</feature>
<evidence type="ECO:0000256" key="10">
    <source>
        <dbReference type="SAM" id="Phobius"/>
    </source>
</evidence>
<keyword evidence="8 9" id="KW-0807">Transducer</keyword>
<evidence type="ECO:0000259" key="11">
    <source>
        <dbReference type="PROSITE" id="PS50262"/>
    </source>
</evidence>
<reference evidence="12" key="2">
    <citation type="submission" date="2025-09" db="UniProtKB">
        <authorList>
            <consortium name="Ensembl"/>
        </authorList>
    </citation>
    <scope>IDENTIFICATION</scope>
</reference>
<evidence type="ECO:0000256" key="7">
    <source>
        <dbReference type="ARBA" id="ARBA00023170"/>
    </source>
</evidence>
<feature type="transmembrane region" description="Helical" evidence="10">
    <location>
        <begin position="29"/>
        <end position="53"/>
    </location>
</feature>
<evidence type="ECO:0000256" key="8">
    <source>
        <dbReference type="ARBA" id="ARBA00023224"/>
    </source>
</evidence>
<feature type="transmembrane region" description="Helical" evidence="10">
    <location>
        <begin position="248"/>
        <end position="270"/>
    </location>
</feature>
<evidence type="ECO:0000256" key="4">
    <source>
        <dbReference type="ARBA" id="ARBA00022989"/>
    </source>
</evidence>
<dbReference type="PANTHER" id="PTHR24249:SF381">
    <property type="entry name" value="TRACE AMINE ASSOCIATED RECEPTOR 19P-RELATED"/>
    <property type="match status" value="1"/>
</dbReference>
<dbReference type="PRINTS" id="PR00237">
    <property type="entry name" value="GPCRRHODOPSN"/>
</dbReference>
<keyword evidence="4 10" id="KW-1133">Transmembrane helix</keyword>
<dbReference type="PROSITE" id="PS50262">
    <property type="entry name" value="G_PROTEIN_RECEP_F1_2"/>
    <property type="match status" value="1"/>
</dbReference>
<evidence type="ECO:0000256" key="9">
    <source>
        <dbReference type="RuleBase" id="RU000688"/>
    </source>
</evidence>
<feature type="transmembrane region" description="Helical" evidence="10">
    <location>
        <begin position="182"/>
        <end position="215"/>
    </location>
</feature>
<comment type="subcellular location">
    <subcellularLocation>
        <location evidence="1">Cell membrane</location>
        <topology evidence="1">Multi-pass membrane protein</topology>
    </subcellularLocation>
</comment>
<name>A0A668VT51_OREAU</name>
<keyword evidence="7 9" id="KW-0675">Receptor</keyword>
<keyword evidence="3 9" id="KW-0812">Transmembrane</keyword>
<keyword evidence="5 9" id="KW-0297">G-protein coupled receptor</keyword>
<keyword evidence="6 10" id="KW-0472">Membrane</keyword>
<reference evidence="12" key="1">
    <citation type="submission" date="2025-08" db="UniProtKB">
        <authorList>
            <consortium name="Ensembl"/>
        </authorList>
    </citation>
    <scope>IDENTIFICATION</scope>
</reference>
<evidence type="ECO:0000256" key="3">
    <source>
        <dbReference type="ARBA" id="ARBA00022692"/>
    </source>
</evidence>
<dbReference type="SMART" id="SM01381">
    <property type="entry name" value="7TM_GPCR_Srsx"/>
    <property type="match status" value="1"/>
</dbReference>
<evidence type="ECO:0000256" key="6">
    <source>
        <dbReference type="ARBA" id="ARBA00023136"/>
    </source>
</evidence>
<keyword evidence="13" id="KW-1185">Reference proteome</keyword>
<comment type="similarity">
    <text evidence="9">Belongs to the G-protein coupled receptor 1 family.</text>
</comment>
<dbReference type="AlphaFoldDB" id="A0A668VT51"/>
<dbReference type="CDD" id="cd15055">
    <property type="entry name" value="7tmA_TAARs"/>
    <property type="match status" value="1"/>
</dbReference>
<dbReference type="GO" id="GO:0005886">
    <property type="term" value="C:plasma membrane"/>
    <property type="evidence" value="ECO:0007669"/>
    <property type="project" value="UniProtKB-SubCell"/>
</dbReference>